<evidence type="ECO:0000256" key="2">
    <source>
        <dbReference type="ARBA" id="ARBA00022692"/>
    </source>
</evidence>
<evidence type="ECO:0000313" key="6">
    <source>
        <dbReference type="EMBL" id="RBP11236.1"/>
    </source>
</evidence>
<keyword evidence="3 5" id="KW-1133">Transmembrane helix</keyword>
<keyword evidence="7" id="KW-1185">Reference proteome</keyword>
<evidence type="ECO:0000256" key="3">
    <source>
        <dbReference type="ARBA" id="ARBA00022989"/>
    </source>
</evidence>
<dbReference type="AlphaFoldDB" id="A0A366FAW2"/>
<evidence type="ECO:0000256" key="4">
    <source>
        <dbReference type="ARBA" id="ARBA00023136"/>
    </source>
</evidence>
<keyword evidence="5" id="KW-0997">Cell inner membrane</keyword>
<proteinExistence type="inferred from homology"/>
<dbReference type="EMBL" id="QNRK01000017">
    <property type="protein sequence ID" value="RBP11236.1"/>
    <property type="molecule type" value="Genomic_DNA"/>
</dbReference>
<dbReference type="GO" id="GO:0005886">
    <property type="term" value="C:plasma membrane"/>
    <property type="evidence" value="ECO:0007669"/>
    <property type="project" value="UniProtKB-SubCell"/>
</dbReference>
<comment type="subcellular location">
    <subcellularLocation>
        <location evidence="5">Cell inner membrane</location>
        <topology evidence="5">Multi-pass membrane protein</topology>
    </subcellularLocation>
</comment>
<evidence type="ECO:0000256" key="1">
    <source>
        <dbReference type="ARBA" id="ARBA00022475"/>
    </source>
</evidence>
<dbReference type="OrthoDB" id="9788219at2"/>
<keyword evidence="1 5" id="KW-1003">Cell membrane</keyword>
<name>A0A366FAW2_9HYPH</name>
<dbReference type="NCBIfam" id="NF001323">
    <property type="entry name" value="PRK00259.1-1"/>
    <property type="match status" value="1"/>
</dbReference>
<feature type="transmembrane region" description="Helical" evidence="5">
    <location>
        <begin position="174"/>
        <end position="195"/>
    </location>
</feature>
<keyword evidence="2 5" id="KW-0812">Transmembrane</keyword>
<dbReference type="HAMAP" id="MF_00189">
    <property type="entry name" value="YciB"/>
    <property type="match status" value="1"/>
</dbReference>
<comment type="similarity">
    <text evidence="5">Belongs to the YciB family.</text>
</comment>
<feature type="transmembrane region" description="Helical" evidence="5">
    <location>
        <begin position="75"/>
        <end position="94"/>
    </location>
</feature>
<dbReference type="PANTHER" id="PTHR36917">
    <property type="entry name" value="INTRACELLULAR SEPTATION PROTEIN A-RELATED"/>
    <property type="match status" value="1"/>
</dbReference>
<comment type="function">
    <text evidence="5">Plays a role in cell envelope biogenesis, maintenance of cell envelope integrity and membrane homeostasis.</text>
</comment>
<dbReference type="NCBIfam" id="TIGR00997">
    <property type="entry name" value="ispZ"/>
    <property type="match status" value="1"/>
</dbReference>
<feature type="transmembrane region" description="Helical" evidence="5">
    <location>
        <begin position="145"/>
        <end position="162"/>
    </location>
</feature>
<feature type="transmembrane region" description="Helical" evidence="5">
    <location>
        <begin position="48"/>
        <end position="69"/>
    </location>
</feature>
<dbReference type="InterPro" id="IPR006008">
    <property type="entry name" value="YciB"/>
</dbReference>
<gene>
    <name evidence="5" type="primary">yciB</name>
    <name evidence="6" type="ORF">DFR50_117122</name>
</gene>
<dbReference type="PANTHER" id="PTHR36917:SF1">
    <property type="entry name" value="INNER MEMBRANE-SPANNING PROTEIN YCIB"/>
    <property type="match status" value="1"/>
</dbReference>
<organism evidence="6 7">
    <name type="scientific">Roseiarcus fermentans</name>
    <dbReference type="NCBI Taxonomy" id="1473586"/>
    <lineage>
        <taxon>Bacteria</taxon>
        <taxon>Pseudomonadati</taxon>
        <taxon>Pseudomonadota</taxon>
        <taxon>Alphaproteobacteria</taxon>
        <taxon>Hyphomicrobiales</taxon>
        <taxon>Roseiarcaceae</taxon>
        <taxon>Roseiarcus</taxon>
    </lineage>
</organism>
<sequence>MTGTQMTGTNPTETTAAPRRKALNPIVKLLLELGPLALFFAAYSRFDIYVATGVLMASVLVTLAVSYVVLRRIPVMPLVTAAIVLIFGSLTLVFHDETLIKIKPTALYLLFAAALFAGLALKKPILKILFDGAVHVTEEGWRLLTWRWAFFFVALAVLNEAVWRTQTTDLWVKFKTFGFLPLTILFALAQAPLIVKYETKEDEPTNTDF</sequence>
<dbReference type="RefSeq" id="WP_113890329.1">
    <property type="nucleotide sequence ID" value="NZ_QNRK01000017.1"/>
</dbReference>
<reference evidence="6 7" key="1">
    <citation type="submission" date="2018-06" db="EMBL/GenBank/DDBJ databases">
        <title>Genomic Encyclopedia of Type Strains, Phase IV (KMG-IV): sequencing the most valuable type-strain genomes for metagenomic binning, comparative biology and taxonomic classification.</title>
        <authorList>
            <person name="Goeker M."/>
        </authorList>
    </citation>
    <scope>NUCLEOTIDE SEQUENCE [LARGE SCALE GENOMIC DNA]</scope>
    <source>
        <strain evidence="6 7">DSM 24875</strain>
    </source>
</reference>
<comment type="caution">
    <text evidence="6">The sequence shown here is derived from an EMBL/GenBank/DDBJ whole genome shotgun (WGS) entry which is preliminary data.</text>
</comment>
<dbReference type="Pfam" id="PF04279">
    <property type="entry name" value="IspA"/>
    <property type="match status" value="1"/>
</dbReference>
<keyword evidence="4 5" id="KW-0472">Membrane</keyword>
<dbReference type="Proteomes" id="UP000253529">
    <property type="component" value="Unassembled WGS sequence"/>
</dbReference>
<accession>A0A366FAW2</accession>
<feature type="transmembrane region" description="Helical" evidence="5">
    <location>
        <begin position="106"/>
        <end position="125"/>
    </location>
</feature>
<evidence type="ECO:0000313" key="7">
    <source>
        <dbReference type="Proteomes" id="UP000253529"/>
    </source>
</evidence>
<protein>
    <recommendedName>
        <fullName evidence="5">Inner membrane-spanning protein YciB</fullName>
    </recommendedName>
</protein>
<evidence type="ECO:0000256" key="5">
    <source>
        <dbReference type="HAMAP-Rule" id="MF_00189"/>
    </source>
</evidence>